<feature type="compositionally biased region" description="Low complexity" evidence="12">
    <location>
        <begin position="606"/>
        <end position="624"/>
    </location>
</feature>
<keyword evidence="10" id="KW-1015">Disulfide bond</keyword>
<keyword evidence="10" id="KW-0245">EGF-like domain</keyword>
<evidence type="ECO:0000256" key="8">
    <source>
        <dbReference type="ARBA" id="ARBA00022989"/>
    </source>
</evidence>
<proteinExistence type="predicted"/>
<accession>A0AAV1I9J3</accession>
<evidence type="ECO:0000313" key="15">
    <source>
        <dbReference type="EMBL" id="CAK0783767.1"/>
    </source>
</evidence>
<dbReference type="EMBL" id="CAUYUE010000009">
    <property type="protein sequence ID" value="CAK0783767.1"/>
    <property type="molecule type" value="Genomic_DNA"/>
</dbReference>
<dbReference type="PROSITE" id="PS50089">
    <property type="entry name" value="ZF_RING_2"/>
    <property type="match status" value="1"/>
</dbReference>
<evidence type="ECO:0000256" key="2">
    <source>
        <dbReference type="ARBA" id="ARBA00004906"/>
    </source>
</evidence>
<keyword evidence="7" id="KW-0862">Zinc</keyword>
<dbReference type="SMART" id="SM00184">
    <property type="entry name" value="RING"/>
    <property type="match status" value="1"/>
</dbReference>
<keyword evidence="6 11" id="KW-0863">Zinc-finger</keyword>
<dbReference type="PANTHER" id="PTHR46913:SF1">
    <property type="entry name" value="RING-H2 FINGER PROTEIN ATL16"/>
    <property type="match status" value="1"/>
</dbReference>
<organism evidence="15 16">
    <name type="scientific">Coccomyxa viridis</name>
    <dbReference type="NCBI Taxonomy" id="1274662"/>
    <lineage>
        <taxon>Eukaryota</taxon>
        <taxon>Viridiplantae</taxon>
        <taxon>Chlorophyta</taxon>
        <taxon>core chlorophytes</taxon>
        <taxon>Trebouxiophyceae</taxon>
        <taxon>Trebouxiophyceae incertae sedis</taxon>
        <taxon>Coccomyxaceae</taxon>
        <taxon>Coccomyxa</taxon>
    </lineage>
</organism>
<keyword evidence="4" id="KW-0812">Transmembrane</keyword>
<protein>
    <recommendedName>
        <fullName evidence="17">RING-type domain-containing protein</fullName>
    </recommendedName>
</protein>
<feature type="domain" description="EGF-like" evidence="13">
    <location>
        <begin position="233"/>
        <end position="265"/>
    </location>
</feature>
<evidence type="ECO:0000256" key="7">
    <source>
        <dbReference type="ARBA" id="ARBA00022833"/>
    </source>
</evidence>
<reference evidence="15 16" key="1">
    <citation type="submission" date="2023-10" db="EMBL/GenBank/DDBJ databases">
        <authorList>
            <person name="Maclean D."/>
            <person name="Macfadyen A."/>
        </authorList>
    </citation>
    <scope>NUCLEOTIDE SEQUENCE [LARGE SCALE GENOMIC DNA]</scope>
</reference>
<dbReference type="SUPFAM" id="SSF57850">
    <property type="entry name" value="RING/U-box"/>
    <property type="match status" value="1"/>
</dbReference>
<dbReference type="Gene3D" id="3.30.40.10">
    <property type="entry name" value="Zinc/RING finger domain, C3HC4 (zinc finger)"/>
    <property type="match status" value="1"/>
</dbReference>
<dbReference type="PANTHER" id="PTHR46913">
    <property type="entry name" value="RING-H2 FINGER PROTEIN ATL16"/>
    <property type="match status" value="1"/>
</dbReference>
<keyword evidence="16" id="KW-1185">Reference proteome</keyword>
<comment type="caution">
    <text evidence="10">Lacks conserved residue(s) required for the propagation of feature annotation.</text>
</comment>
<comment type="subcellular location">
    <subcellularLocation>
        <location evidence="1">Membrane</location>
        <topology evidence="1">Single-pass membrane protein</topology>
    </subcellularLocation>
</comment>
<dbReference type="PROSITE" id="PS00022">
    <property type="entry name" value="EGF_1"/>
    <property type="match status" value="1"/>
</dbReference>
<dbReference type="CDD" id="cd16461">
    <property type="entry name" value="RING-H2_EL5-like"/>
    <property type="match status" value="1"/>
</dbReference>
<evidence type="ECO:0000256" key="11">
    <source>
        <dbReference type="PROSITE-ProRule" id="PRU00175"/>
    </source>
</evidence>
<feature type="compositionally biased region" description="Basic and acidic residues" evidence="12">
    <location>
        <begin position="642"/>
        <end position="654"/>
    </location>
</feature>
<dbReference type="Pfam" id="PF13639">
    <property type="entry name" value="zf-RING_2"/>
    <property type="match status" value="1"/>
</dbReference>
<evidence type="ECO:0000256" key="3">
    <source>
        <dbReference type="ARBA" id="ARBA00022679"/>
    </source>
</evidence>
<evidence type="ECO:0000256" key="9">
    <source>
        <dbReference type="ARBA" id="ARBA00023136"/>
    </source>
</evidence>
<evidence type="ECO:0000256" key="4">
    <source>
        <dbReference type="ARBA" id="ARBA00022692"/>
    </source>
</evidence>
<feature type="region of interest" description="Disordered" evidence="12">
    <location>
        <begin position="597"/>
        <end position="654"/>
    </location>
</feature>
<dbReference type="GO" id="GO:0016740">
    <property type="term" value="F:transferase activity"/>
    <property type="evidence" value="ECO:0007669"/>
    <property type="project" value="UniProtKB-KW"/>
</dbReference>
<keyword evidence="5" id="KW-0479">Metal-binding</keyword>
<evidence type="ECO:0000256" key="10">
    <source>
        <dbReference type="PROSITE-ProRule" id="PRU00076"/>
    </source>
</evidence>
<dbReference type="PROSITE" id="PS50026">
    <property type="entry name" value="EGF_3"/>
    <property type="match status" value="1"/>
</dbReference>
<keyword evidence="3" id="KW-0808">Transferase</keyword>
<dbReference type="AlphaFoldDB" id="A0AAV1I9J3"/>
<evidence type="ECO:0008006" key="17">
    <source>
        <dbReference type="Google" id="ProtNLM"/>
    </source>
</evidence>
<dbReference type="Gene3D" id="2.10.25.10">
    <property type="entry name" value="Laminin"/>
    <property type="match status" value="1"/>
</dbReference>
<evidence type="ECO:0000256" key="6">
    <source>
        <dbReference type="ARBA" id="ARBA00022771"/>
    </source>
</evidence>
<dbReference type="PROSITE" id="PS01186">
    <property type="entry name" value="EGF_2"/>
    <property type="match status" value="1"/>
</dbReference>
<gene>
    <name evidence="15" type="ORF">CVIRNUC_006967</name>
</gene>
<keyword evidence="8" id="KW-1133">Transmembrane helix</keyword>
<keyword evidence="9" id="KW-0472">Membrane</keyword>
<evidence type="ECO:0000256" key="5">
    <source>
        <dbReference type="ARBA" id="ARBA00022723"/>
    </source>
</evidence>
<dbReference type="InterPro" id="IPR013083">
    <property type="entry name" value="Znf_RING/FYVE/PHD"/>
</dbReference>
<dbReference type="GO" id="GO:0016020">
    <property type="term" value="C:membrane"/>
    <property type="evidence" value="ECO:0007669"/>
    <property type="project" value="UniProtKB-SubCell"/>
</dbReference>
<feature type="region of interest" description="Disordered" evidence="12">
    <location>
        <begin position="723"/>
        <end position="761"/>
    </location>
</feature>
<dbReference type="InterPro" id="IPR000742">
    <property type="entry name" value="EGF"/>
</dbReference>
<dbReference type="GO" id="GO:0008270">
    <property type="term" value="F:zinc ion binding"/>
    <property type="evidence" value="ECO:0007669"/>
    <property type="project" value="UniProtKB-KW"/>
</dbReference>
<name>A0AAV1I9J3_9CHLO</name>
<feature type="disulfide bond" evidence="10">
    <location>
        <begin position="255"/>
        <end position="264"/>
    </location>
</feature>
<dbReference type="Pfam" id="PF23106">
    <property type="entry name" value="EGF_Teneurin"/>
    <property type="match status" value="1"/>
</dbReference>
<dbReference type="InterPro" id="IPR001841">
    <property type="entry name" value="Znf_RING"/>
</dbReference>
<evidence type="ECO:0000259" key="13">
    <source>
        <dbReference type="PROSITE" id="PS50026"/>
    </source>
</evidence>
<evidence type="ECO:0000259" key="14">
    <source>
        <dbReference type="PROSITE" id="PS50089"/>
    </source>
</evidence>
<comment type="caution">
    <text evidence="15">The sequence shown here is derived from an EMBL/GenBank/DDBJ whole genome shotgun (WGS) entry which is preliminary data.</text>
</comment>
<evidence type="ECO:0000256" key="12">
    <source>
        <dbReference type="SAM" id="MobiDB-lite"/>
    </source>
</evidence>
<feature type="region of interest" description="Disordered" evidence="12">
    <location>
        <begin position="686"/>
        <end position="710"/>
    </location>
</feature>
<dbReference type="Proteomes" id="UP001314263">
    <property type="component" value="Unassembled WGS sequence"/>
</dbReference>
<sequence>MAQGAAPTAIYKGPSSWEIQPPQALFDTKGYELTAHYMQIQSVFSTPGYNSTWNVSLQNINLYTDGPLQYQIRASCSAQKQCPSPSISLAGSSAGSPQLCSGYGGLGCDREVLAATLGQEEQHSLATNDWMYWELNLAEEAASMLVQLNRTAGDLVLFLKPASAGFVVGGLPVVQDYPDFADLDSFQQRLDFHYIVQTSVAPGLYYIAVYNDDAYFKETGEFSLTIERQQPGEDAVCPFDCSGHGTCASPGACLCDMGWQGAFCQGTFREVAVFNPRMQRGHLQPGQWDYFEMVLDPLDTSWMGGLLVDFSNSGGHAVLLIKAGQLPTLMDADFVLRSEELVKGEQARPQPLLSMYTLILLKAESLEAATYYVGVFNEDYYVHQSYDYALQIAPPSLATLKLSPYLSIVLGVTLSVVFCLAAGLCRRYAHLHSPQPAVHIAPAEPQRLGIDAAVISSFPVYPYKVPAAPDVETGKAHGGDTCSVCLGEYERDEMLRRLPACKHEFHQACIDEWLTHHTTCPMCRRSLLPPPAEASHCPSSKAVRKYCPAVPRPALMSGSVNADEEYPGLMESIPGASAPALELSPANSGVQLLEMPHASSAAVTPDAQSAAQDAANASSAAVADSSDRSASLERSSNQPRVCGRDRREATTERKQAGLLDAESRARLVEALATFASGTELASRVARQGARDARNSQSFNLTDKGADVAPGRFSEAAGSRLTHAEPGEQDGAASSLGTAPHTLGGVDSLSSRDGPLPEMRGASDRAHTAIPEGIEMVGMPLPHDTAAFSESPRHSAEAVPRIASSGAPTERPTFSLTVYGAWMPASQRTSPVNG</sequence>
<evidence type="ECO:0000256" key="1">
    <source>
        <dbReference type="ARBA" id="ARBA00004167"/>
    </source>
</evidence>
<feature type="domain" description="RING-type" evidence="14">
    <location>
        <begin position="482"/>
        <end position="524"/>
    </location>
</feature>
<comment type="pathway">
    <text evidence="2">Protein modification; protein ubiquitination.</text>
</comment>
<dbReference type="InterPro" id="IPR044600">
    <property type="entry name" value="ATL1/ATL16-like"/>
</dbReference>
<evidence type="ECO:0000313" key="16">
    <source>
        <dbReference type="Proteomes" id="UP001314263"/>
    </source>
</evidence>
<feature type="disulfide bond" evidence="10">
    <location>
        <begin position="237"/>
        <end position="247"/>
    </location>
</feature>
<dbReference type="GO" id="GO:0016567">
    <property type="term" value="P:protein ubiquitination"/>
    <property type="evidence" value="ECO:0007669"/>
    <property type="project" value="InterPro"/>
</dbReference>